<dbReference type="RefSeq" id="WP_210757762.1">
    <property type="nucleotide sequence ID" value="NZ_CP060139.1"/>
</dbReference>
<sequence>MRLIKFAGLGLSTLILGLSSCATDDVDGPAPYTGPAVALSADMPSMIEANGSINLSATLAATTSQDVNVSLLFGGTAFGDGVDYLLSDTEISIPAGSLSASILITAVQDTLQEGNESIEVSIASISGGSAGTTAGITITIEDDDVPLESQIILNEILYDPSNSGLEGDANGDGSYAQNEDEFLEFVNLSSQAADLSGYQIFDTENLTAGTPNHTFPPNTIVPAGGAIVVFGGGTPTGNFGGAIVQTSTSGDLNLNNAGDIMTLKDANGEVVLSFDIEPLSNNPNESYTRNPDLTGDFEQHGANFPVLFSPGTRTDGSPF</sequence>
<evidence type="ECO:0000313" key="4">
    <source>
        <dbReference type="Proteomes" id="UP000516305"/>
    </source>
</evidence>
<dbReference type="InterPro" id="IPR036415">
    <property type="entry name" value="Lamin_tail_dom_sf"/>
</dbReference>
<feature type="signal peptide" evidence="1">
    <location>
        <begin position="1"/>
        <end position="22"/>
    </location>
</feature>
<dbReference type="PROSITE" id="PS51841">
    <property type="entry name" value="LTD"/>
    <property type="match status" value="1"/>
</dbReference>
<dbReference type="Gene3D" id="2.60.40.2030">
    <property type="match status" value="1"/>
</dbReference>
<dbReference type="Pfam" id="PF00932">
    <property type="entry name" value="LTD"/>
    <property type="match status" value="1"/>
</dbReference>
<evidence type="ECO:0000256" key="1">
    <source>
        <dbReference type="SAM" id="SignalP"/>
    </source>
</evidence>
<feature type="chain" id="PRO_5028991187" evidence="1">
    <location>
        <begin position="23"/>
        <end position="319"/>
    </location>
</feature>
<dbReference type="EMBL" id="CP060139">
    <property type="protein sequence ID" value="QNR23232.1"/>
    <property type="molecule type" value="Genomic_DNA"/>
</dbReference>
<dbReference type="PROSITE" id="PS51257">
    <property type="entry name" value="PROKAR_LIPOPROTEIN"/>
    <property type="match status" value="1"/>
</dbReference>
<feature type="domain" description="LTD" evidence="2">
    <location>
        <begin position="148"/>
        <end position="289"/>
    </location>
</feature>
<reference evidence="3 4" key="1">
    <citation type="submission" date="2020-08" db="EMBL/GenBank/DDBJ databases">
        <title>Croceimicrobium hydrocarbonivorans gen. nov., sp. nov., a novel marine bacterium isolated from a bacterial consortium that degrades polyethylene terephthalate.</title>
        <authorList>
            <person name="Liu R."/>
        </authorList>
    </citation>
    <scope>NUCLEOTIDE SEQUENCE [LARGE SCALE GENOMIC DNA]</scope>
    <source>
        <strain evidence="3 4">A20-9</strain>
    </source>
</reference>
<organism evidence="3 4">
    <name type="scientific">Croceimicrobium hydrocarbonivorans</name>
    <dbReference type="NCBI Taxonomy" id="2761580"/>
    <lineage>
        <taxon>Bacteria</taxon>
        <taxon>Pseudomonadati</taxon>
        <taxon>Bacteroidota</taxon>
        <taxon>Flavobacteriia</taxon>
        <taxon>Flavobacteriales</taxon>
        <taxon>Owenweeksiaceae</taxon>
        <taxon>Croceimicrobium</taxon>
    </lineage>
</organism>
<name>A0A7H0VBY4_9FLAO</name>
<dbReference type="SUPFAM" id="SSF141072">
    <property type="entry name" value="CalX-like"/>
    <property type="match status" value="1"/>
</dbReference>
<protein>
    <submittedName>
        <fullName evidence="3">Lamin tail domain-containing protein</fullName>
    </submittedName>
</protein>
<dbReference type="SUPFAM" id="SSF74853">
    <property type="entry name" value="Lamin A/C globular tail domain"/>
    <property type="match status" value="1"/>
</dbReference>
<accession>A0A7H0VBY4</accession>
<dbReference type="InterPro" id="IPR038081">
    <property type="entry name" value="CalX-like_sf"/>
</dbReference>
<dbReference type="Proteomes" id="UP000516305">
    <property type="component" value="Chromosome"/>
</dbReference>
<dbReference type="InterPro" id="IPR001322">
    <property type="entry name" value="Lamin_tail_dom"/>
</dbReference>
<proteinExistence type="predicted"/>
<gene>
    <name evidence="3" type="ORF">H4K34_12715</name>
</gene>
<evidence type="ECO:0000259" key="2">
    <source>
        <dbReference type="PROSITE" id="PS51841"/>
    </source>
</evidence>
<dbReference type="AlphaFoldDB" id="A0A7H0VBY4"/>
<keyword evidence="1" id="KW-0732">Signal</keyword>
<evidence type="ECO:0000313" key="3">
    <source>
        <dbReference type="EMBL" id="QNR23232.1"/>
    </source>
</evidence>
<keyword evidence="4" id="KW-1185">Reference proteome</keyword>
<dbReference type="KEGG" id="chyd:H4K34_12715"/>
<dbReference type="Gene3D" id="2.60.40.1260">
    <property type="entry name" value="Lamin Tail domain"/>
    <property type="match status" value="1"/>
</dbReference>